<dbReference type="AlphaFoldDB" id="A0A3S5BJI5"/>
<dbReference type="Proteomes" id="UP000784294">
    <property type="component" value="Unassembled WGS sequence"/>
</dbReference>
<name>A0A3S5BJI5_9PLAT</name>
<evidence type="ECO:0000313" key="2">
    <source>
        <dbReference type="Proteomes" id="UP000784294"/>
    </source>
</evidence>
<keyword evidence="2" id="KW-1185">Reference proteome</keyword>
<comment type="caution">
    <text evidence="1">The sequence shown here is derived from an EMBL/GenBank/DDBJ whole genome shotgun (WGS) entry which is preliminary data.</text>
</comment>
<gene>
    <name evidence="1" type="ORF">PXEA_LOCUS20027</name>
</gene>
<reference evidence="1" key="1">
    <citation type="submission" date="2018-11" db="EMBL/GenBank/DDBJ databases">
        <authorList>
            <consortium name="Pathogen Informatics"/>
        </authorList>
    </citation>
    <scope>NUCLEOTIDE SEQUENCE</scope>
</reference>
<evidence type="ECO:0000313" key="1">
    <source>
        <dbReference type="EMBL" id="VEL26587.1"/>
    </source>
</evidence>
<proteinExistence type="predicted"/>
<accession>A0A3S5BJI5</accession>
<sequence>MTRATMAKLRNRVTAICRCERNDLKEGHLPSHCIRQPEWPRQAGLAGRLSGNVQIQLVSGAVKKEWVRSVEGATNGLEVDDIIFTKHTLAWKLNLAALERGRIGKSAVADIKRRQGVLASHTN</sequence>
<dbReference type="EMBL" id="CAAALY010081293">
    <property type="protein sequence ID" value="VEL26587.1"/>
    <property type="molecule type" value="Genomic_DNA"/>
</dbReference>
<organism evidence="1 2">
    <name type="scientific">Protopolystoma xenopodis</name>
    <dbReference type="NCBI Taxonomy" id="117903"/>
    <lineage>
        <taxon>Eukaryota</taxon>
        <taxon>Metazoa</taxon>
        <taxon>Spiralia</taxon>
        <taxon>Lophotrochozoa</taxon>
        <taxon>Platyhelminthes</taxon>
        <taxon>Monogenea</taxon>
        <taxon>Polyopisthocotylea</taxon>
        <taxon>Polystomatidea</taxon>
        <taxon>Polystomatidae</taxon>
        <taxon>Protopolystoma</taxon>
    </lineage>
</organism>
<protein>
    <submittedName>
        <fullName evidence="1">Uncharacterized protein</fullName>
    </submittedName>
</protein>